<evidence type="ECO:0000259" key="1">
    <source>
        <dbReference type="Pfam" id="PF03781"/>
    </source>
</evidence>
<accession>A0ABN0XJM8</accession>
<sequence length="273" mass="31412">MGDAEGVGYPADREKPQVKLSMPAFEMDQTTVTIQQFKDFVEDTGYITDAEKYGWSYVFHLLLPEEERDKHPVLPRTTWWRAVEGAYWKKPEGLHSTIEDKLNHPVTHVSRNDAMAYCKWAGKRLPTEAEWEYAARSGYENNLYPWGNELVIEREHQCNIWQGKFPVENTKEDGYLGTAPVKTFKPNGYGLYQMAGNVWEWCLNPASISLSEFQSKEADYYLTNYSKDSDDEFDTRGGSFLCHSSYCNRYRVSARHKSSAASSTSNLGFRCVK</sequence>
<feature type="domain" description="Sulfatase-modifying factor enzyme-like" evidence="1">
    <location>
        <begin position="8"/>
        <end position="273"/>
    </location>
</feature>
<reference evidence="2 3" key="1">
    <citation type="journal article" date="2019" name="Int. J. Syst. Evol. Microbiol.">
        <title>The Global Catalogue of Microorganisms (GCM) 10K type strain sequencing project: providing services to taxonomists for standard genome sequencing and annotation.</title>
        <authorList>
            <consortium name="The Broad Institute Genomics Platform"/>
            <consortium name="The Broad Institute Genome Sequencing Center for Infectious Disease"/>
            <person name="Wu L."/>
            <person name="Ma J."/>
        </authorList>
    </citation>
    <scope>NUCLEOTIDE SEQUENCE [LARGE SCALE GENOMIC DNA]</scope>
    <source>
        <strain evidence="2 3">JCM 12662</strain>
    </source>
</reference>
<dbReference type="PANTHER" id="PTHR23150">
    <property type="entry name" value="SULFATASE MODIFYING FACTOR 1, 2"/>
    <property type="match status" value="1"/>
</dbReference>
<dbReference type="InterPro" id="IPR051043">
    <property type="entry name" value="Sulfatase_Mod_Factor_Kinase"/>
</dbReference>
<dbReference type="InterPro" id="IPR016187">
    <property type="entry name" value="CTDL_fold"/>
</dbReference>
<dbReference type="SUPFAM" id="SSF56436">
    <property type="entry name" value="C-type lectin-like"/>
    <property type="match status" value="1"/>
</dbReference>
<name>A0ABN0XJM8_9LACT</name>
<gene>
    <name evidence="2" type="ORF">GCM10008932_17520</name>
</gene>
<evidence type="ECO:0000313" key="3">
    <source>
        <dbReference type="Proteomes" id="UP001501166"/>
    </source>
</evidence>
<protein>
    <submittedName>
        <fullName evidence="2">Formylglycine-generating enzyme family protein</fullName>
    </submittedName>
</protein>
<dbReference type="Gene3D" id="3.90.1580.10">
    <property type="entry name" value="paralog of FGE (formylglycine-generating enzyme)"/>
    <property type="match status" value="1"/>
</dbReference>
<proteinExistence type="predicted"/>
<dbReference type="InterPro" id="IPR005532">
    <property type="entry name" value="SUMF_dom"/>
</dbReference>
<dbReference type="Proteomes" id="UP001501166">
    <property type="component" value="Unassembled WGS sequence"/>
</dbReference>
<organism evidence="2 3">
    <name type="scientific">Alkalibacterium iburiense</name>
    <dbReference type="NCBI Taxonomy" id="290589"/>
    <lineage>
        <taxon>Bacteria</taxon>
        <taxon>Bacillati</taxon>
        <taxon>Bacillota</taxon>
        <taxon>Bacilli</taxon>
        <taxon>Lactobacillales</taxon>
        <taxon>Carnobacteriaceae</taxon>
        <taxon>Alkalibacterium</taxon>
    </lineage>
</organism>
<comment type="caution">
    <text evidence="2">The sequence shown here is derived from an EMBL/GenBank/DDBJ whole genome shotgun (WGS) entry which is preliminary data.</text>
</comment>
<dbReference type="Pfam" id="PF03781">
    <property type="entry name" value="FGE-sulfatase"/>
    <property type="match status" value="1"/>
</dbReference>
<evidence type="ECO:0000313" key="2">
    <source>
        <dbReference type="EMBL" id="GAA0365820.1"/>
    </source>
</evidence>
<dbReference type="PANTHER" id="PTHR23150:SF19">
    <property type="entry name" value="FORMYLGLYCINE-GENERATING ENZYME"/>
    <property type="match status" value="1"/>
</dbReference>
<dbReference type="EMBL" id="BAAACW010000110">
    <property type="protein sequence ID" value="GAA0365820.1"/>
    <property type="molecule type" value="Genomic_DNA"/>
</dbReference>
<keyword evidence="3" id="KW-1185">Reference proteome</keyword>
<dbReference type="InterPro" id="IPR042095">
    <property type="entry name" value="SUMF_sf"/>
</dbReference>